<dbReference type="Proteomes" id="UP000295662">
    <property type="component" value="Unassembled WGS sequence"/>
</dbReference>
<accession>A0A4R7SRE1</accession>
<gene>
    <name evidence="1" type="ORF">EI77_00844</name>
</gene>
<comment type="caution">
    <text evidence="1">The sequence shown here is derived from an EMBL/GenBank/DDBJ whole genome shotgun (WGS) entry which is preliminary data.</text>
</comment>
<evidence type="ECO:0000313" key="1">
    <source>
        <dbReference type="EMBL" id="TDU81534.1"/>
    </source>
</evidence>
<dbReference type="RefSeq" id="WP_133793478.1">
    <property type="nucleotide sequence ID" value="NZ_SOCA01000001.1"/>
</dbReference>
<sequence length="126" mass="15119">MNLELQGLWACPSPWMPDTLDYYHFHDRGRVVTFTPHGLVVGQRMAIRYWLQEDTGETFQLRLRFQDQPQSYVYHFCDGKLVIRDAKRHQWVLSRLDEPEIPDWFTSRLQLEHERMNEAEQVGIIS</sequence>
<organism evidence="1 2">
    <name type="scientific">Prosthecobacter fusiformis</name>
    <dbReference type="NCBI Taxonomy" id="48464"/>
    <lineage>
        <taxon>Bacteria</taxon>
        <taxon>Pseudomonadati</taxon>
        <taxon>Verrucomicrobiota</taxon>
        <taxon>Verrucomicrobiia</taxon>
        <taxon>Verrucomicrobiales</taxon>
        <taxon>Verrucomicrobiaceae</taxon>
        <taxon>Prosthecobacter</taxon>
    </lineage>
</organism>
<name>A0A4R7SRE1_9BACT</name>
<proteinExistence type="predicted"/>
<dbReference type="AlphaFoldDB" id="A0A4R7SRE1"/>
<reference evidence="1 2" key="1">
    <citation type="submission" date="2019-03" db="EMBL/GenBank/DDBJ databases">
        <title>Genomic Encyclopedia of Archaeal and Bacterial Type Strains, Phase II (KMG-II): from individual species to whole genera.</title>
        <authorList>
            <person name="Goeker M."/>
        </authorList>
    </citation>
    <scope>NUCLEOTIDE SEQUENCE [LARGE SCALE GENOMIC DNA]</scope>
    <source>
        <strain evidence="1 2">ATCC 25309</strain>
    </source>
</reference>
<keyword evidence="2" id="KW-1185">Reference proteome</keyword>
<evidence type="ECO:0000313" key="2">
    <source>
        <dbReference type="Proteomes" id="UP000295662"/>
    </source>
</evidence>
<dbReference type="EMBL" id="SOCA01000001">
    <property type="protein sequence ID" value="TDU81534.1"/>
    <property type="molecule type" value="Genomic_DNA"/>
</dbReference>
<protein>
    <submittedName>
        <fullName evidence="1">Uncharacterized protein</fullName>
    </submittedName>
</protein>